<feature type="active site" description="Nucleophile" evidence="4 5">
    <location>
        <position position="56"/>
    </location>
</feature>
<keyword evidence="3 4" id="KW-0413">Isomerase</keyword>
<keyword evidence="11" id="KW-1185">Reference proteome</keyword>
<evidence type="ECO:0000313" key="10">
    <source>
        <dbReference type="EMBL" id="UXH31141.1"/>
    </source>
</evidence>
<evidence type="ECO:0000256" key="3">
    <source>
        <dbReference type="ARBA" id="ARBA00023235"/>
    </source>
</evidence>
<dbReference type="Gene3D" id="3.30.70.660">
    <property type="entry name" value="Pseudouridine synthase I, catalytic domain, C-terminal subdomain"/>
    <property type="match status" value="1"/>
</dbReference>
<organism evidence="10">
    <name type="scientific">Methanothermobacter wolfeii</name>
    <name type="common">Methanobacterium wolfei</name>
    <dbReference type="NCBI Taxonomy" id="145261"/>
    <lineage>
        <taxon>Archaea</taxon>
        <taxon>Methanobacteriati</taxon>
        <taxon>Methanobacteriota</taxon>
        <taxon>Methanomada group</taxon>
        <taxon>Methanobacteria</taxon>
        <taxon>Methanobacteriales</taxon>
        <taxon>Methanobacteriaceae</taxon>
        <taxon>Methanothermobacter</taxon>
    </lineage>
</organism>
<dbReference type="GO" id="GO:0031119">
    <property type="term" value="P:tRNA pseudouridine synthesis"/>
    <property type="evidence" value="ECO:0007669"/>
    <property type="project" value="UniProtKB-UniRule"/>
</dbReference>
<dbReference type="PIRSF" id="PIRSF001430">
    <property type="entry name" value="tRNA_psdUrid_synth"/>
    <property type="match status" value="1"/>
</dbReference>
<dbReference type="PANTHER" id="PTHR11142">
    <property type="entry name" value="PSEUDOURIDYLATE SYNTHASE"/>
    <property type="match status" value="1"/>
</dbReference>
<evidence type="ECO:0000256" key="2">
    <source>
        <dbReference type="ARBA" id="ARBA00022694"/>
    </source>
</evidence>
<sequence>MRKILLRVAYIGTGYHGFQRQPDVPTVEEKLLDALKEAGLIEGPWDSRFQIAGRTDRGVHALGNYVTFFTEEDVRVNQINDLLPADIRVLAWASVMYPFKVRYPLERHYRYILHRDHVEKLDAMMEAAGYFRGTHEFSNFSKRSERNPVRKVNDVRVSSSGEAVVIDVYGESFLWQMVRKMVSVLLRVSGGEMSPEEVASLLDTEERIFIEPAPPGNLILMDMKYGVKIKLRHDEYAIKRFMSQLEAEFMEYRDMSMVRGAMLDAAGELKQMLPED</sequence>
<dbReference type="InterPro" id="IPR020094">
    <property type="entry name" value="TruA/RsuA/RluB/E/F_N"/>
</dbReference>
<evidence type="ECO:0000256" key="7">
    <source>
        <dbReference type="RuleBase" id="RU003792"/>
    </source>
</evidence>
<dbReference type="RefSeq" id="WP_261599428.1">
    <property type="nucleotide sequence ID" value="NZ_CP104550.1"/>
</dbReference>
<evidence type="ECO:0000256" key="1">
    <source>
        <dbReference type="ARBA" id="ARBA00009375"/>
    </source>
</evidence>
<evidence type="ECO:0000256" key="4">
    <source>
        <dbReference type="HAMAP-Rule" id="MF_00171"/>
    </source>
</evidence>
<gene>
    <name evidence="4 10" type="primary">truA</name>
    <name evidence="10" type="ORF">N5910_06235</name>
    <name evidence="9" type="ORF">U2150_04885</name>
</gene>
<dbReference type="HAMAP" id="MF_00171">
    <property type="entry name" value="TruA"/>
    <property type="match status" value="1"/>
</dbReference>
<reference evidence="10" key="1">
    <citation type="submission" date="2022-09" db="EMBL/GenBank/DDBJ databases">
        <title>Characterization of three MwoI isoschizomers from sequenced genome and metagenomes.</title>
        <authorList>
            <person name="Fomenkov A."/>
            <person name="Xu S.Y."/>
            <person name="Roberts R.J."/>
        </authorList>
    </citation>
    <scope>NUCLEOTIDE SEQUENCE</scope>
    <source>
        <strain evidence="10">DSM 2970</strain>
    </source>
</reference>
<dbReference type="InterPro" id="IPR020095">
    <property type="entry name" value="PsdUridine_synth_TruA_C"/>
</dbReference>
<evidence type="ECO:0000313" key="9">
    <source>
        <dbReference type="EMBL" id="MEJ8542821.1"/>
    </source>
</evidence>
<evidence type="ECO:0000256" key="6">
    <source>
        <dbReference type="PIRSR" id="PIRSR001430-2"/>
    </source>
</evidence>
<comment type="similarity">
    <text evidence="1 4 7">Belongs to the tRNA pseudouridine synthase TruA family.</text>
</comment>
<feature type="domain" description="Pseudouridine synthase I TruA alpha/beta" evidence="8">
    <location>
        <begin position="127"/>
        <end position="225"/>
    </location>
</feature>
<dbReference type="Gene3D" id="3.30.70.580">
    <property type="entry name" value="Pseudouridine synthase I, catalytic domain, N-terminal subdomain"/>
    <property type="match status" value="1"/>
</dbReference>
<dbReference type="EC" id="5.4.99.12" evidence="4"/>
<dbReference type="Proteomes" id="UP001065373">
    <property type="component" value="Chromosome"/>
</dbReference>
<keyword evidence="2 4" id="KW-0819">tRNA processing</keyword>
<dbReference type="GeneID" id="75106833"/>
<dbReference type="InterPro" id="IPR020097">
    <property type="entry name" value="PsdUridine_synth_TruA_a/b_dom"/>
</dbReference>
<dbReference type="SUPFAM" id="SSF55120">
    <property type="entry name" value="Pseudouridine synthase"/>
    <property type="match status" value="1"/>
</dbReference>
<name>A0A9E7RSL3_METWO</name>
<feature type="domain" description="Pseudouridine synthase I TruA alpha/beta" evidence="8">
    <location>
        <begin position="9"/>
        <end position="85"/>
    </location>
</feature>
<comment type="catalytic activity">
    <reaction evidence="4 7">
        <text>uridine(38/39/40) in tRNA = pseudouridine(38/39/40) in tRNA</text>
        <dbReference type="Rhea" id="RHEA:22376"/>
        <dbReference type="Rhea" id="RHEA-COMP:10085"/>
        <dbReference type="Rhea" id="RHEA-COMP:10087"/>
        <dbReference type="ChEBI" id="CHEBI:65314"/>
        <dbReference type="ChEBI" id="CHEBI:65315"/>
        <dbReference type="EC" id="5.4.99.12"/>
    </reaction>
</comment>
<dbReference type="EMBL" id="JAXUHJ010000008">
    <property type="protein sequence ID" value="MEJ8542821.1"/>
    <property type="molecule type" value="Genomic_DNA"/>
</dbReference>
<dbReference type="NCBIfam" id="TIGR00071">
    <property type="entry name" value="hisT_truA"/>
    <property type="match status" value="1"/>
</dbReference>
<dbReference type="InterPro" id="IPR020103">
    <property type="entry name" value="PsdUridine_synth_cat_dom_sf"/>
</dbReference>
<dbReference type="PANTHER" id="PTHR11142:SF0">
    <property type="entry name" value="TRNA PSEUDOURIDINE SYNTHASE-LIKE 1"/>
    <property type="match status" value="1"/>
</dbReference>
<evidence type="ECO:0000259" key="8">
    <source>
        <dbReference type="Pfam" id="PF01416"/>
    </source>
</evidence>
<evidence type="ECO:0000256" key="5">
    <source>
        <dbReference type="PIRSR" id="PIRSR001430-1"/>
    </source>
</evidence>
<dbReference type="Pfam" id="PF01416">
    <property type="entry name" value="PseudoU_synth_1"/>
    <property type="match status" value="2"/>
</dbReference>
<reference evidence="9 11" key="2">
    <citation type="submission" date="2023-12" db="EMBL/GenBank/DDBJ databases">
        <title>Phenotypic and Genomic Characterization of Methanothermobacter wolfeii Strain BSEL, a CO2-Capturing Archaeon with Minimal Nutrient Requirements.</title>
        <authorList>
            <person name="Ale Enriquez F."/>
            <person name="Ahring B.K."/>
        </authorList>
    </citation>
    <scope>NUCLEOTIDE SEQUENCE [LARGE SCALE GENOMIC DNA]</scope>
    <source>
        <strain evidence="9 11">BSEL-1</strain>
    </source>
</reference>
<dbReference type="InterPro" id="IPR001406">
    <property type="entry name" value="PsdUridine_synth_TruA"/>
</dbReference>
<feature type="binding site" evidence="4 6">
    <location>
        <position position="109"/>
    </location>
    <ligand>
        <name>substrate</name>
    </ligand>
</feature>
<dbReference type="Proteomes" id="UP001369247">
    <property type="component" value="Unassembled WGS sequence"/>
</dbReference>
<dbReference type="EMBL" id="CP104550">
    <property type="protein sequence ID" value="UXH31141.1"/>
    <property type="molecule type" value="Genomic_DNA"/>
</dbReference>
<proteinExistence type="inferred from homology"/>
<protein>
    <recommendedName>
        <fullName evidence="4">tRNA pseudouridine synthase A</fullName>
        <ecNumber evidence="4">5.4.99.12</ecNumber>
    </recommendedName>
    <alternativeName>
        <fullName evidence="4">tRNA pseudouridine(38-40) synthase</fullName>
    </alternativeName>
    <alternativeName>
        <fullName evidence="4">tRNA pseudouridylate synthase I</fullName>
    </alternativeName>
    <alternativeName>
        <fullName evidence="4">tRNA-uridine isomerase I</fullName>
    </alternativeName>
</protein>
<comment type="function">
    <text evidence="4">Formation of pseudouridine at positions 38, 39 and 40 in the anticodon stem and loop of transfer RNAs.</text>
</comment>
<comment type="caution">
    <text evidence="4">Lacks conserved residue(s) required for the propagation of feature annotation.</text>
</comment>
<dbReference type="GO" id="GO:0003723">
    <property type="term" value="F:RNA binding"/>
    <property type="evidence" value="ECO:0007669"/>
    <property type="project" value="InterPro"/>
</dbReference>
<evidence type="ECO:0000313" key="11">
    <source>
        <dbReference type="Proteomes" id="UP001369247"/>
    </source>
</evidence>
<accession>A0A9E7RSL3</accession>
<dbReference type="AlphaFoldDB" id="A0A9E7RSL3"/>
<dbReference type="GO" id="GO:0160147">
    <property type="term" value="F:tRNA pseudouridine(38-40) synthase activity"/>
    <property type="evidence" value="ECO:0007669"/>
    <property type="project" value="UniProtKB-EC"/>
</dbReference>